<evidence type="ECO:0000256" key="1">
    <source>
        <dbReference type="SAM" id="SignalP"/>
    </source>
</evidence>
<protein>
    <submittedName>
        <fullName evidence="2">T9SS type A sorting domain-containing protein</fullName>
    </submittedName>
</protein>
<feature type="signal peptide" evidence="1">
    <location>
        <begin position="1"/>
        <end position="21"/>
    </location>
</feature>
<organism evidence="2 3">
    <name type="scientific">Natronogracilivirga saccharolytica</name>
    <dbReference type="NCBI Taxonomy" id="2812953"/>
    <lineage>
        <taxon>Bacteria</taxon>
        <taxon>Pseudomonadati</taxon>
        <taxon>Balneolota</taxon>
        <taxon>Balneolia</taxon>
        <taxon>Balneolales</taxon>
        <taxon>Cyclonatronaceae</taxon>
        <taxon>Natronogracilivirga</taxon>
    </lineage>
</organism>
<keyword evidence="3" id="KW-1185">Reference proteome</keyword>
<dbReference type="NCBIfam" id="TIGR04183">
    <property type="entry name" value="Por_Secre_tail"/>
    <property type="match status" value="1"/>
</dbReference>
<dbReference type="InterPro" id="IPR026444">
    <property type="entry name" value="Secre_tail"/>
</dbReference>
<dbReference type="RefSeq" id="WP_210511470.1">
    <property type="nucleotide sequence ID" value="NZ_JAFIDN010000005.1"/>
</dbReference>
<dbReference type="AlphaFoldDB" id="A0A8J7RKM5"/>
<keyword evidence="1" id="KW-0732">Signal</keyword>
<name>A0A8J7RKM5_9BACT</name>
<evidence type="ECO:0000313" key="2">
    <source>
        <dbReference type="EMBL" id="MBP3192570.1"/>
    </source>
</evidence>
<reference evidence="2" key="1">
    <citation type="submission" date="2021-02" db="EMBL/GenBank/DDBJ databases">
        <title>Natronogracilivirga saccharolytica gen. nov. sp. nov. a new anaerobic, haloalkiliphilic carbohydrate-fermenting bacterium from soda lake and proposing of Cyclonatronumiaceae fam. nov. in the phylum Balneolaeota.</title>
        <authorList>
            <person name="Zhilina T.N."/>
            <person name="Sorokin D.Y."/>
            <person name="Zavarzina D.G."/>
            <person name="Toshchakov S.V."/>
            <person name="Kublanov I.V."/>
        </authorList>
    </citation>
    <scope>NUCLEOTIDE SEQUENCE</scope>
    <source>
        <strain evidence="2">Z-1702</strain>
    </source>
</reference>
<evidence type="ECO:0000313" key="3">
    <source>
        <dbReference type="Proteomes" id="UP000673975"/>
    </source>
</evidence>
<dbReference type="Gene3D" id="2.160.20.20">
    <property type="match status" value="1"/>
</dbReference>
<dbReference type="Proteomes" id="UP000673975">
    <property type="component" value="Unassembled WGS sequence"/>
</dbReference>
<accession>A0A8J7RKM5</accession>
<dbReference type="EMBL" id="JAFIDN010000005">
    <property type="protein sequence ID" value="MBP3192570.1"/>
    <property type="molecule type" value="Genomic_DNA"/>
</dbReference>
<comment type="caution">
    <text evidence="2">The sequence shown here is derived from an EMBL/GenBank/DDBJ whole genome shotgun (WGS) entry which is preliminary data.</text>
</comment>
<proteinExistence type="predicted"/>
<sequence length="859" mass="93457">MYRFLLCCLLTVIISSTAALAQNTSYVFQEGPLNETTSWQDDAGDYPESFTADNQEFIISGEAETDGDWTVGGEETVLVIDTDADITFAQDYTVTLDDITVSFTENGGGLLVAKGDLVLTGDLTWEYDDPARVWSFDYRENGDQTISAGSGAHFLVYNFRSEKVTGEFNLAALSENNNGNQDDTTVLQTLNNFRTEYRNEAMFRDHGNTFVVGDDIRLRGESARYELTGTLEHRVYDGNSDYEYVIPDLNHLHIIARNDGNPRFRDDEVYTQSVTVNGDMTIDMESEGDFDFNDVLLSIGGDFTITHHRGPVDGRFGEIDMDDAEISVAGDMIVSVSKDEPDFDENIDADDAVITVGGNLYINAVDNGEFDFDASSFTVQGNSEWIMNSGGIIDLDESDVTIEGNLDIDANSVEDLEFGIAVLTVGNNMELTHHRPEGANGEGEVDMDESTVTVGNDLIIRLSKATADGDENIDVDDSEITVGGNLYVFAEDNGEFDFDDATITVGGEYARFQASGSGILDMDNGTLYAAGDVEILVDATSELDLDDAVFELEGSLELTADQASILEIDEFIARFVGENDQSVSGIAGLPYYQLIIEKDDGEATLEGDVTAEDLFRASVTGDAVFHDAGYTIEAGNLAAFQGADENVSLDGTLLLSANNGSSGAEKTPGSTPAEEHTEGIITFDYEQLTAADVAFELFILPQMSTDPVGPAGQFTLSEENETASAELNFDLESPVFLFRQVQQQESGPVAITNLAWVLTDDTSAPVTETEIPDDFRLEQNYPNPFNPDTRIEYAIPETAGVTLEVFSVEGRRIAVLQDGVQDAGVHTVEFDATSLSSGTYIYRLQAGDVTLTRTMMLLK</sequence>
<dbReference type="InterPro" id="IPR012332">
    <property type="entry name" value="Autotransporter_pectin_lyase_C"/>
</dbReference>
<gene>
    <name evidence="2" type="ORF">NATSA_07835</name>
</gene>
<dbReference type="Gene3D" id="2.60.40.4070">
    <property type="match status" value="1"/>
</dbReference>
<feature type="chain" id="PRO_5035241507" evidence="1">
    <location>
        <begin position="22"/>
        <end position="859"/>
    </location>
</feature>